<keyword evidence="1" id="KW-0472">Membrane</keyword>
<keyword evidence="1" id="KW-1133">Transmembrane helix</keyword>
<protein>
    <submittedName>
        <fullName evidence="2">Uncharacterized protein</fullName>
    </submittedName>
</protein>
<dbReference type="KEGG" id="ddh:Desde_1401"/>
<evidence type="ECO:0000313" key="3">
    <source>
        <dbReference type="Proteomes" id="UP000006053"/>
    </source>
</evidence>
<evidence type="ECO:0000313" key="2">
    <source>
        <dbReference type="EMBL" id="AFL99824.1"/>
    </source>
</evidence>
<feature type="transmembrane region" description="Helical" evidence="1">
    <location>
        <begin position="12"/>
        <end position="31"/>
    </location>
</feature>
<dbReference type="AlphaFoldDB" id="I4A790"/>
<accession>I4A790</accession>
<gene>
    <name evidence="2" type="ordered locus">Desde_1401</name>
</gene>
<dbReference type="OrthoDB" id="47603at2"/>
<dbReference type="Proteomes" id="UP000006053">
    <property type="component" value="Chromosome"/>
</dbReference>
<keyword evidence="1" id="KW-0812">Transmembrane</keyword>
<keyword evidence="3" id="KW-1185">Reference proteome</keyword>
<dbReference type="CDD" id="cd09846">
    <property type="entry name" value="DUF1312"/>
    <property type="match status" value="1"/>
</dbReference>
<dbReference type="HOGENOM" id="CLU_130936_1_2_9"/>
<dbReference type="Pfam" id="PF07009">
    <property type="entry name" value="NusG_II"/>
    <property type="match status" value="1"/>
</dbReference>
<dbReference type="STRING" id="756499.Desde_1401"/>
<dbReference type="eggNOG" id="COG5341">
    <property type="taxonomic scope" value="Bacteria"/>
</dbReference>
<dbReference type="RefSeq" id="WP_014793314.1">
    <property type="nucleotide sequence ID" value="NC_018017.1"/>
</dbReference>
<sequence length="129" mass="14026">MKAEGKRKKGDLIIILVVLLIGVGAAMPWLWNQINPGAKSAGREHIAVITRDGKEVARINLDSVTEPQHFHYEDGIELTIVAENGTIRFLESQCPDQICVRSGVLSKPGDFAACLPAGTIVTIEGDEYE</sequence>
<proteinExistence type="predicted"/>
<reference evidence="2 3" key="2">
    <citation type="journal article" date="2015" name="J. Bacteriol.">
        <title>Genomic, proteomic, and biochemical analysis of the organohalide respiratory pathway in Desulfitobacterium dehalogenans.</title>
        <authorList>
            <person name="Kruse T."/>
            <person name="van de Pas B.A."/>
            <person name="Atteia A."/>
            <person name="Krab K."/>
            <person name="Hagen W.R."/>
            <person name="Goodwin L."/>
            <person name="Chain P."/>
            <person name="Boeren S."/>
            <person name="Maphosa F."/>
            <person name="Schraa G."/>
            <person name="de Vos W.M."/>
            <person name="van der Oost J."/>
            <person name="Smidt H."/>
            <person name="Stams A.J."/>
        </authorList>
    </citation>
    <scope>NUCLEOTIDE SEQUENCE [LARGE SCALE GENOMIC DNA]</scope>
    <source>
        <strain evidence="3">ATCC 51507 / DSM 9161 / JW/IU-DC1</strain>
    </source>
</reference>
<name>I4A790_DESDJ</name>
<evidence type="ECO:0000256" key="1">
    <source>
        <dbReference type="SAM" id="Phobius"/>
    </source>
</evidence>
<organism evidence="2 3">
    <name type="scientific">Desulfitobacterium dehalogenans (strain ATCC 51507 / DSM 9161 / JW/IU-DC1)</name>
    <dbReference type="NCBI Taxonomy" id="756499"/>
    <lineage>
        <taxon>Bacteria</taxon>
        <taxon>Bacillati</taxon>
        <taxon>Bacillota</taxon>
        <taxon>Clostridia</taxon>
        <taxon>Eubacteriales</taxon>
        <taxon>Desulfitobacteriaceae</taxon>
        <taxon>Desulfitobacterium</taxon>
    </lineage>
</organism>
<dbReference type="Gene3D" id="2.60.320.10">
    <property type="entry name" value="N-utilization substance G protein NusG, insert domain"/>
    <property type="match status" value="1"/>
</dbReference>
<dbReference type="EMBL" id="CP003348">
    <property type="protein sequence ID" value="AFL99824.1"/>
    <property type="molecule type" value="Genomic_DNA"/>
</dbReference>
<reference evidence="3" key="1">
    <citation type="submission" date="2012-06" db="EMBL/GenBank/DDBJ databases">
        <title>Complete sequence of Desulfitobacterium dehalogenans ATCC 51507.</title>
        <authorList>
            <person name="Lucas S."/>
            <person name="Han J."/>
            <person name="Lapidus A."/>
            <person name="Cheng J.-F."/>
            <person name="Goodwin L."/>
            <person name="Pitluck S."/>
            <person name="Peters L."/>
            <person name="Ovchinnikova G."/>
            <person name="Teshima H."/>
            <person name="Detter J.C."/>
            <person name="Han C."/>
            <person name="Tapia R."/>
            <person name="Land M."/>
            <person name="Hauser L."/>
            <person name="Kyrpides N."/>
            <person name="Ivanova N."/>
            <person name="Pagani I."/>
            <person name="Kruse T."/>
            <person name="de Vos W.M."/>
            <person name="Smidt H."/>
            <person name="Woyke T."/>
        </authorList>
    </citation>
    <scope>NUCLEOTIDE SEQUENCE [LARGE SCALE GENOMIC DNA]</scope>
    <source>
        <strain evidence="3">ATCC 51507 / DSM 9161 / JW/IU-DC1</strain>
    </source>
</reference>
<dbReference type="InterPro" id="IPR038690">
    <property type="entry name" value="NusG_2_sf"/>
</dbReference>